<keyword evidence="3" id="KW-1185">Reference proteome</keyword>
<gene>
    <name evidence="2" type="ORF">ACFFHU_14660</name>
</gene>
<dbReference type="SUPFAM" id="SSF53850">
    <property type="entry name" value="Periplasmic binding protein-like II"/>
    <property type="match status" value="1"/>
</dbReference>
<feature type="signal peptide" evidence="1">
    <location>
        <begin position="1"/>
        <end position="29"/>
    </location>
</feature>
<evidence type="ECO:0000313" key="3">
    <source>
        <dbReference type="Proteomes" id="UP001589894"/>
    </source>
</evidence>
<evidence type="ECO:0000313" key="2">
    <source>
        <dbReference type="EMBL" id="MFC0565371.1"/>
    </source>
</evidence>
<feature type="chain" id="PRO_5045455283" evidence="1">
    <location>
        <begin position="30"/>
        <end position="435"/>
    </location>
</feature>
<dbReference type="PANTHER" id="PTHR43649:SF11">
    <property type="entry name" value="ABC TRANSPORTER SUBSTRATE-BINDING PROTEIN YESO-RELATED"/>
    <property type="match status" value="1"/>
</dbReference>
<keyword evidence="1" id="KW-0732">Signal</keyword>
<organism evidence="2 3">
    <name type="scientific">Plantactinospora siamensis</name>
    <dbReference type="NCBI Taxonomy" id="555372"/>
    <lineage>
        <taxon>Bacteria</taxon>
        <taxon>Bacillati</taxon>
        <taxon>Actinomycetota</taxon>
        <taxon>Actinomycetes</taxon>
        <taxon>Micromonosporales</taxon>
        <taxon>Micromonosporaceae</taxon>
        <taxon>Plantactinospora</taxon>
    </lineage>
</organism>
<dbReference type="PANTHER" id="PTHR43649">
    <property type="entry name" value="ARABINOSE-BINDING PROTEIN-RELATED"/>
    <property type="match status" value="1"/>
</dbReference>
<dbReference type="EMBL" id="JBHLUE010000011">
    <property type="protein sequence ID" value="MFC0565371.1"/>
    <property type="molecule type" value="Genomic_DNA"/>
</dbReference>
<name>A0ABV6NXF8_9ACTN</name>
<dbReference type="InterPro" id="IPR006059">
    <property type="entry name" value="SBP"/>
</dbReference>
<protein>
    <submittedName>
        <fullName evidence="2">ABC transporter substrate-binding protein</fullName>
    </submittedName>
</protein>
<dbReference type="RefSeq" id="WP_377339123.1">
    <property type="nucleotide sequence ID" value="NZ_JBHLUE010000011.1"/>
</dbReference>
<dbReference type="Proteomes" id="UP001589894">
    <property type="component" value="Unassembled WGS sequence"/>
</dbReference>
<dbReference type="Pfam" id="PF01547">
    <property type="entry name" value="SBP_bac_1"/>
    <property type="match status" value="1"/>
</dbReference>
<comment type="caution">
    <text evidence="2">The sequence shown here is derived from an EMBL/GenBank/DDBJ whole genome shotgun (WGS) entry which is preliminary data.</text>
</comment>
<proteinExistence type="predicted"/>
<sequence length="435" mass="47468">MIPLPTAPRARLRSAALALLLFLVAGVVACGKDTDAPADGGPVQLSVFWYGNQRRAELTEQALQAYTRRHPGVTFRVTWQGSDGYYQRLATQSAGGNPPDLFQLDEDYLTEYAQRQIALDLTEFVDRRRIDLTRLSPSLVQSGTVNGRVMAVAAAENTPALVYNRGLLRRLHLREPNPDMTYDQYVSWARQVTVRSGGRVAGTMDPSADIRALWVWLRAGGLEFYRGRQLGFTADDLARWFEFWQDARTSRATPAAAVVQAANSGDPARQLVVTGRAAASFAWSQQLTELQRNTRDELALAGLPGAANAQWARASMYWAAYRGTRHADTVADVINFLTNDPQAGRILGDERGLSANLDIRQAVQSSLGDRAARLSATFETAMAERFGPAPPPPPPGQARIRALLRTAAERAESGRATGRTAAADFVEQANTALSG</sequence>
<dbReference type="Gene3D" id="3.40.190.10">
    <property type="entry name" value="Periplasmic binding protein-like II"/>
    <property type="match status" value="2"/>
</dbReference>
<reference evidence="2 3" key="1">
    <citation type="submission" date="2024-09" db="EMBL/GenBank/DDBJ databases">
        <authorList>
            <person name="Sun Q."/>
            <person name="Mori K."/>
        </authorList>
    </citation>
    <scope>NUCLEOTIDE SEQUENCE [LARGE SCALE GENOMIC DNA]</scope>
    <source>
        <strain evidence="2 3">TBRC 2205</strain>
    </source>
</reference>
<evidence type="ECO:0000256" key="1">
    <source>
        <dbReference type="SAM" id="SignalP"/>
    </source>
</evidence>
<accession>A0ABV6NXF8</accession>
<dbReference type="InterPro" id="IPR050490">
    <property type="entry name" value="Bact_solute-bd_prot1"/>
</dbReference>